<keyword evidence="2" id="KW-1185">Reference proteome</keyword>
<comment type="caution">
    <text evidence="1">The sequence shown here is derived from an EMBL/GenBank/DDBJ whole genome shotgun (WGS) entry which is preliminary data.</text>
</comment>
<dbReference type="Gene3D" id="3.40.50.150">
    <property type="entry name" value="Vaccinia Virus protein VP39"/>
    <property type="match status" value="1"/>
</dbReference>
<dbReference type="AlphaFoldDB" id="W4LDS4"/>
<dbReference type="InterPro" id="IPR029063">
    <property type="entry name" value="SAM-dependent_MTases_sf"/>
</dbReference>
<proteinExistence type="predicted"/>
<sequence>MNNIDIKKNGKMNIVWSEHLSSLASTRFGRSEHGISVRRHDHTATPPMDMIRQEVKRILLAETELTTQDFYQQNRLDYLPRKLALKRLVDFHQTFATEAIARFIALAHREDESFLPLAKQCMTALTTTETEFAGLIILASGSGQLVTYLCQALPDALKGRFNYQLYGVDVSDTMSAQSAALLSCAEGSLPAQVKYQPVTADCTRFENMARQIRSLQEKRPFLVVSHGGLRYFAPGYIHRFLQSMSEFPAGSTILLSEAGIEMRPLMHEIMQTAITMPTLATTGVDREP</sequence>
<evidence type="ECO:0000313" key="1">
    <source>
        <dbReference type="EMBL" id="ETW96094.1"/>
    </source>
</evidence>
<reference evidence="1 2" key="1">
    <citation type="journal article" date="2014" name="Nature">
        <title>An environmental bacterial taxon with a large and distinct metabolic repertoire.</title>
        <authorList>
            <person name="Wilson M.C."/>
            <person name="Mori T."/>
            <person name="Ruckert C."/>
            <person name="Uria A.R."/>
            <person name="Helf M.J."/>
            <person name="Takada K."/>
            <person name="Gernert C."/>
            <person name="Steffens U.A."/>
            <person name="Heycke N."/>
            <person name="Schmitt S."/>
            <person name="Rinke C."/>
            <person name="Helfrich E.J."/>
            <person name="Brachmann A.O."/>
            <person name="Gurgui C."/>
            <person name="Wakimoto T."/>
            <person name="Kracht M."/>
            <person name="Crusemann M."/>
            <person name="Hentschel U."/>
            <person name="Abe I."/>
            <person name="Matsunaga S."/>
            <person name="Kalinowski J."/>
            <person name="Takeyama H."/>
            <person name="Piel J."/>
        </authorList>
    </citation>
    <scope>NUCLEOTIDE SEQUENCE [LARGE SCALE GENOMIC DNA]</scope>
    <source>
        <strain evidence="2">TSY1</strain>
    </source>
</reference>
<dbReference type="Proteomes" id="UP000019141">
    <property type="component" value="Unassembled WGS sequence"/>
</dbReference>
<gene>
    <name evidence="1" type="ORF">ETSY1_27985</name>
</gene>
<dbReference type="EMBL" id="AZHW01000833">
    <property type="protein sequence ID" value="ETW96094.1"/>
    <property type="molecule type" value="Genomic_DNA"/>
</dbReference>
<dbReference type="HOGENOM" id="CLU_965363_0_0_7"/>
<evidence type="ECO:0000313" key="2">
    <source>
        <dbReference type="Proteomes" id="UP000019141"/>
    </source>
</evidence>
<accession>W4LDS4</accession>
<organism evidence="1 2">
    <name type="scientific">Entotheonella factor</name>
    <dbReference type="NCBI Taxonomy" id="1429438"/>
    <lineage>
        <taxon>Bacteria</taxon>
        <taxon>Pseudomonadati</taxon>
        <taxon>Nitrospinota/Tectimicrobiota group</taxon>
        <taxon>Candidatus Tectimicrobiota</taxon>
        <taxon>Candidatus Entotheonellia</taxon>
        <taxon>Candidatus Entotheonellales</taxon>
        <taxon>Candidatus Entotheonellaceae</taxon>
        <taxon>Candidatus Entotheonella</taxon>
    </lineage>
</organism>
<dbReference type="SUPFAM" id="SSF53335">
    <property type="entry name" value="S-adenosyl-L-methionine-dependent methyltransferases"/>
    <property type="match status" value="1"/>
</dbReference>
<name>W4LDS4_ENTF1</name>
<protein>
    <submittedName>
        <fullName evidence="1">Uncharacterized protein</fullName>
    </submittedName>
</protein>